<feature type="region of interest" description="Disordered" evidence="2">
    <location>
        <begin position="78"/>
        <end position="107"/>
    </location>
</feature>
<dbReference type="GO" id="GO:0042803">
    <property type="term" value="F:protein homodimerization activity"/>
    <property type="evidence" value="ECO:0007669"/>
    <property type="project" value="InterPro"/>
</dbReference>
<keyword evidence="1" id="KW-0175">Coiled coil</keyword>
<feature type="domain" description="HTH cro/C1-type" evidence="3">
    <location>
        <begin position="14"/>
        <end position="71"/>
    </location>
</feature>
<evidence type="ECO:0000313" key="4">
    <source>
        <dbReference type="EMBL" id="WOB44466.1"/>
    </source>
</evidence>
<organism evidence="4">
    <name type="scientific">Thermoleptolyngbya oregonensis NK1-22</name>
    <dbReference type="NCBI Taxonomy" id="2547457"/>
    <lineage>
        <taxon>Bacteria</taxon>
        <taxon>Bacillati</taxon>
        <taxon>Cyanobacteriota</taxon>
        <taxon>Cyanophyceae</taxon>
        <taxon>Oculatellales</taxon>
        <taxon>Oculatellaceae</taxon>
        <taxon>Thermoleptolyngbya</taxon>
    </lineage>
</organism>
<feature type="coiled-coil region" evidence="1">
    <location>
        <begin position="107"/>
        <end position="134"/>
    </location>
</feature>
<dbReference type="GO" id="GO:0003677">
    <property type="term" value="F:DNA binding"/>
    <property type="evidence" value="ECO:0007669"/>
    <property type="project" value="InterPro"/>
</dbReference>
<feature type="compositionally biased region" description="Polar residues" evidence="2">
    <location>
        <begin position="85"/>
        <end position="107"/>
    </location>
</feature>
<accession>A0AA96Y6J0</accession>
<dbReference type="Pfam" id="PF01025">
    <property type="entry name" value="GrpE"/>
    <property type="match status" value="1"/>
</dbReference>
<dbReference type="InterPro" id="IPR010982">
    <property type="entry name" value="Lambda_DNA-bd_dom_sf"/>
</dbReference>
<dbReference type="AlphaFoldDB" id="A0AA96Y6J0"/>
<evidence type="ECO:0000256" key="1">
    <source>
        <dbReference type="SAM" id="Coils"/>
    </source>
</evidence>
<dbReference type="GO" id="GO:0051087">
    <property type="term" value="F:protein-folding chaperone binding"/>
    <property type="evidence" value="ECO:0007669"/>
    <property type="project" value="InterPro"/>
</dbReference>
<evidence type="ECO:0000259" key="3">
    <source>
        <dbReference type="Pfam" id="PF13443"/>
    </source>
</evidence>
<dbReference type="InterPro" id="IPR000740">
    <property type="entry name" value="GrpE"/>
</dbReference>
<sequence length="244" mass="27092">MASSKDSFPYTPQLRSLMQQAGIPSFAALAQQAGVSTWQIDQLRRGSVLKLRVGAIARLGQALNTSIGDLVATFSGSPPVARPDLQSTSKAARSESLTPLQNTPLQNTTLQKEYERLQRQVEQQTTEAVQSCQRAALLQLEPLLEKLPVFLNVIEQNPDFPARQLVPHLRPLERLLTDWDVTTIAPIGSEAGYDPQKHELMEASRTAVQPGDRIRVRFAGYYWGDRLLFRAKVSPVQPNDTHPS</sequence>
<dbReference type="RefSeq" id="WP_316787537.1">
    <property type="nucleotide sequence ID" value="NZ_CP053540.1"/>
</dbReference>
<dbReference type="SUPFAM" id="SSF47413">
    <property type="entry name" value="lambda repressor-like DNA-binding domains"/>
    <property type="match status" value="1"/>
</dbReference>
<reference evidence="4" key="1">
    <citation type="submission" date="2020-05" db="EMBL/GenBank/DDBJ databases">
        <authorList>
            <person name="Zhu T."/>
            <person name="Keshari N."/>
            <person name="Lu X."/>
        </authorList>
    </citation>
    <scope>NUCLEOTIDE SEQUENCE</scope>
    <source>
        <strain evidence="4">NK1-22</strain>
    </source>
</reference>
<name>A0AA96Y6J0_9CYAN</name>
<dbReference type="KEGG" id="tog:HNI00_15885"/>
<dbReference type="GO" id="GO:0006457">
    <property type="term" value="P:protein folding"/>
    <property type="evidence" value="ECO:0007669"/>
    <property type="project" value="InterPro"/>
</dbReference>
<dbReference type="Pfam" id="PF13443">
    <property type="entry name" value="HTH_26"/>
    <property type="match status" value="1"/>
</dbReference>
<dbReference type="GO" id="GO:0000774">
    <property type="term" value="F:adenyl-nucleotide exchange factor activity"/>
    <property type="evidence" value="ECO:0007669"/>
    <property type="project" value="InterPro"/>
</dbReference>
<evidence type="ECO:0000256" key="2">
    <source>
        <dbReference type="SAM" id="MobiDB-lite"/>
    </source>
</evidence>
<dbReference type="EMBL" id="CP053540">
    <property type="protein sequence ID" value="WOB44466.1"/>
    <property type="molecule type" value="Genomic_DNA"/>
</dbReference>
<proteinExistence type="predicted"/>
<gene>
    <name evidence="4" type="ORF">HNI00_15885</name>
</gene>
<dbReference type="InterPro" id="IPR001387">
    <property type="entry name" value="Cro/C1-type_HTH"/>
</dbReference>
<protein>
    <submittedName>
        <fullName evidence="4">Helix-turn-helix domain-containing protein</fullName>
    </submittedName>
</protein>